<dbReference type="Proteomes" id="UP000654075">
    <property type="component" value="Unassembled WGS sequence"/>
</dbReference>
<feature type="compositionally biased region" description="Polar residues" evidence="1">
    <location>
        <begin position="381"/>
        <end position="394"/>
    </location>
</feature>
<keyword evidence="4" id="KW-1185">Reference proteome</keyword>
<dbReference type="PROSITE" id="PS51705">
    <property type="entry name" value="G_HFLX"/>
    <property type="match status" value="1"/>
</dbReference>
<evidence type="ECO:0000313" key="4">
    <source>
        <dbReference type="Proteomes" id="UP000654075"/>
    </source>
</evidence>
<dbReference type="Pfam" id="PF01926">
    <property type="entry name" value="MMR_HSR1"/>
    <property type="match status" value="1"/>
</dbReference>
<dbReference type="Gene3D" id="3.40.50.300">
    <property type="entry name" value="P-loop containing nucleotide triphosphate hydrolases"/>
    <property type="match status" value="1"/>
</dbReference>
<feature type="compositionally biased region" description="Acidic residues" evidence="1">
    <location>
        <begin position="174"/>
        <end position="198"/>
    </location>
</feature>
<evidence type="ECO:0000259" key="2">
    <source>
        <dbReference type="PROSITE" id="PS51705"/>
    </source>
</evidence>
<dbReference type="PANTHER" id="PTHR33835:SF2">
    <property type="entry name" value="LYSINE-TRNA LIGASE"/>
    <property type="match status" value="1"/>
</dbReference>
<comment type="caution">
    <text evidence="3">The sequence shown here is derived from an EMBL/GenBank/DDBJ whole genome shotgun (WGS) entry which is preliminary data.</text>
</comment>
<reference evidence="3" key="1">
    <citation type="submission" date="2021-02" db="EMBL/GenBank/DDBJ databases">
        <authorList>
            <person name="Dougan E. K."/>
            <person name="Rhodes N."/>
            <person name="Thang M."/>
            <person name="Chan C."/>
        </authorList>
    </citation>
    <scope>NUCLEOTIDE SEQUENCE</scope>
</reference>
<evidence type="ECO:0000313" key="3">
    <source>
        <dbReference type="EMBL" id="CAE8612544.1"/>
    </source>
</evidence>
<name>A0A813FPJ4_POLGL</name>
<dbReference type="EMBL" id="CAJNNV010025129">
    <property type="protein sequence ID" value="CAE8612544.1"/>
    <property type="molecule type" value="Genomic_DNA"/>
</dbReference>
<dbReference type="SUPFAM" id="SSF52540">
    <property type="entry name" value="P-loop containing nucleoside triphosphate hydrolases"/>
    <property type="match status" value="1"/>
</dbReference>
<dbReference type="OMA" id="WMHESFL"/>
<feature type="region of interest" description="Disordered" evidence="1">
    <location>
        <begin position="381"/>
        <end position="400"/>
    </location>
</feature>
<dbReference type="InterPro" id="IPR030394">
    <property type="entry name" value="G_HFLX_dom"/>
</dbReference>
<dbReference type="InterPro" id="IPR042108">
    <property type="entry name" value="GTPase_HflX_N_sf"/>
</dbReference>
<proteinExistence type="predicted"/>
<dbReference type="Gene3D" id="3.40.50.11060">
    <property type="entry name" value="GTPase HflX, N-terminal domain"/>
    <property type="match status" value="1"/>
</dbReference>
<dbReference type="InterPro" id="IPR025638">
    <property type="entry name" value="DUF4336"/>
</dbReference>
<sequence length="1801" mass="199580">MGSVRCMTMPQLCKAPAEAACRATAVLVGSSRATCSSAFPAHRVMTSMPRRAEEAHALRQRRQWQAPLRSPAWRLASPGQSATAKDLAKSHHSYASGCPVWLRLGSDQRRRAASSGSWQRTDGRRPRALVVHPRLPGQKEELLAWDASEALALARALGWQIVTASGRGAGVDVREDETDSEDDEDESDDEGSASEDSDAEKASSTGANFQLSQEHVVRIDRADPRFFFPIRELSQLAVRIARARADVVFVNAALDPKQQRNLEAAMDIVSRAQRPDTFASRPKLGEHREHREHQEQDARESIAVFDRTRVVLAIFARRATTPLARLSIELAELQQVKAKLGAAATQGIISQLQRVAETLMRRVPGCSKAQLLPRDGAAGGVSTSFQSSPQITRQKQQRVAEEKERRIKEELRYRALCGWYSAIFPNAQQLAQGIGCGKGTLAAAVMILQALLIAASAVTLSADVPVVSEADGCESPYWHNVQQLLAGPSWPPDAATVHRLFEEEELLAPTDSAGCEIGRFVMSVWRLAHGNATERVFHLRQGFGMGFYNLRWRPSPGWRVFGSLTVLRRQLRQDPRRPYPASRCSGQTESAVEAEVELLEALQGNHLKSASAAAARFLFRAERGRACPLAVAAAFWALAAEAKHEAAQLIQDGEDAVKGWFSSPQPFQDLLTTAWPLFELLAPKEESEARHSSQRCGPGSDPREPCCERPSRADLVAGLEKQRVEVIVVFGRMDRIEILNRYLLRNLRVNGGVIDRVYWVVFAAFREDLEYLRQLVVENEPWYVYPSVSGRNLAKIYSVCTDPDTVYVKIDDDMVYLSDEAIPAMVREKLRGRCGMVSANVVNHAILSAVHQDIGAIRNFFPWALEHEAHLAGNTATASIPRHRPWLRSDESLALSAIVKQSQSDCVWKLWECGAWMHESFLSRLADGTECAYDFGWHDFHAHGHGSYVGDRFVPFPYTRWSINLFAFKSEDLIGAVQDDLAEDDEKELSVVLPFRQNKKACAVGKALVVHFSYSTQEDGLVENTALLERPARFFVAEGAATSSGSLGSLGSLGRHSATELSSSSAALGSLAAGLAVGVVSRRRGGRHRHRKALLRASSSADSGTEDGRSYFNVTGFPFPLGPLFARRTVRTEVGEGIWTFEQEQSLANIAVNVRMTAIRLEDGGLWIHNPVAPTAECEELLRELGLPVRCIVLGTAQYEHKIFVGPFSRCWPEAKVYTVPQQWSWPIDLPQQAFGIFASGELKDRDGEAPWASEIEQRLLNPKNRLGFSYSAAECAFFHKRSRTLICTDALVFVPEEPPAVLDRRELQELGKTADNIVLDLVAMTNWRGSGDAVRDAQKEESAGPTPSEADLLRKGWQRDALLALFFGPDGRSILDPSQAFRAISGRWILGPVCYSLVYGGLIREEVQEWSEQICEWDFQQILPGHFAGPVRGNRDDVRRAFEVLGENAEAVQSQATAEPDSWLSWLFPEPVRYREQDIKLLTDIQGILRLGCKAAMRSDMCDDVFHNANSMPALDALFQAEPVVLREAVPTTCQRRGRDAMQTVGLVGYTNVGKSAIVNRLAGSDLLVKDGVFVTLDIAARRVPLPSGAECHILDSVGLVKDLPLELCEAFQATLEELGKADIVLHVRDMSHPAREEHWRVVTDALKQAGVDTERRVLEVWNKTDLLSKREVQHYFYIHQKQDSTPVHIISALKGEGFPELLEALERKLEDLAVKTVPGHSSSKGAVEAPRRGVQRVRIPADLPAEEASELWAFLRQNCTVKEESIDAEQDTGATLLEAWMDDSARARCVKRFGSNILA</sequence>
<accession>A0A813FPJ4</accession>
<dbReference type="Pfam" id="PF14234">
    <property type="entry name" value="DUF4336"/>
    <property type="match status" value="1"/>
</dbReference>
<evidence type="ECO:0000256" key="1">
    <source>
        <dbReference type="SAM" id="MobiDB-lite"/>
    </source>
</evidence>
<organism evidence="3 4">
    <name type="scientific">Polarella glacialis</name>
    <name type="common">Dinoflagellate</name>
    <dbReference type="NCBI Taxonomy" id="89957"/>
    <lineage>
        <taxon>Eukaryota</taxon>
        <taxon>Sar</taxon>
        <taxon>Alveolata</taxon>
        <taxon>Dinophyceae</taxon>
        <taxon>Suessiales</taxon>
        <taxon>Suessiaceae</taxon>
        <taxon>Polarella</taxon>
    </lineage>
</organism>
<feature type="domain" description="Hflx-type G" evidence="2">
    <location>
        <begin position="1544"/>
        <end position="1715"/>
    </location>
</feature>
<dbReference type="GO" id="GO:0005525">
    <property type="term" value="F:GTP binding"/>
    <property type="evidence" value="ECO:0007669"/>
    <property type="project" value="InterPro"/>
</dbReference>
<protein>
    <recommendedName>
        <fullName evidence="2">Hflx-type G domain-containing protein</fullName>
    </recommendedName>
</protein>
<gene>
    <name evidence="3" type="ORF">PGLA1383_LOCUS30338</name>
</gene>
<feature type="region of interest" description="Disordered" evidence="1">
    <location>
        <begin position="168"/>
        <end position="208"/>
    </location>
</feature>
<dbReference type="OrthoDB" id="424315at2759"/>
<dbReference type="PANTHER" id="PTHR33835">
    <property type="entry name" value="YALI0C07656P"/>
    <property type="match status" value="1"/>
</dbReference>
<dbReference type="InterPro" id="IPR006073">
    <property type="entry name" value="GTP-bd"/>
</dbReference>
<dbReference type="InterPro" id="IPR027417">
    <property type="entry name" value="P-loop_NTPase"/>
</dbReference>